<name>A0AAN8QGD9_PATCE</name>
<protein>
    <submittedName>
        <fullName evidence="2">Uncharacterized protein</fullName>
    </submittedName>
</protein>
<evidence type="ECO:0000313" key="3">
    <source>
        <dbReference type="Proteomes" id="UP001347796"/>
    </source>
</evidence>
<dbReference type="Gene3D" id="1.10.4080.10">
    <property type="entry name" value="ADP-ribosylation/Crystallin J1"/>
    <property type="match status" value="1"/>
</dbReference>
<dbReference type="PANTHER" id="PTHR16222:SF17">
    <property type="entry name" value="SELENOPROTEIN J"/>
    <property type="match status" value="1"/>
</dbReference>
<dbReference type="PANTHER" id="PTHR16222">
    <property type="entry name" value="ADP-RIBOSYLGLYCOHYDROLASE"/>
    <property type="match status" value="1"/>
</dbReference>
<reference evidence="2 3" key="1">
    <citation type="submission" date="2024-01" db="EMBL/GenBank/DDBJ databases">
        <title>The genome of the rayed Mediterranean limpet Patella caerulea (Linnaeus, 1758).</title>
        <authorList>
            <person name="Anh-Thu Weber A."/>
            <person name="Halstead-Nussloch G."/>
        </authorList>
    </citation>
    <scope>NUCLEOTIDE SEQUENCE [LARGE SCALE GENOMIC DNA]</scope>
    <source>
        <strain evidence="2">AATW-2023a</strain>
        <tissue evidence="2">Whole specimen</tissue>
    </source>
</reference>
<dbReference type="AlphaFoldDB" id="A0AAN8QGD9"/>
<dbReference type="GO" id="GO:0046872">
    <property type="term" value="F:metal ion binding"/>
    <property type="evidence" value="ECO:0007669"/>
    <property type="project" value="UniProtKB-KW"/>
</dbReference>
<dbReference type="EMBL" id="JAZGQO010000002">
    <property type="protein sequence ID" value="KAK6192771.1"/>
    <property type="molecule type" value="Genomic_DNA"/>
</dbReference>
<sequence length="329" mass="36092">MSAVVARRVAAVCGVFVGDAAAQPLHWIYDQKKLDDIIGGKEEVEFWPTSHNPFYTLNTGQNSGYGDQPYVILKSLVENKGLNITALNKATVDFFGPGTEYDNPNRPGEKPIQGRWLHKSLMDFLQNHKEGKPETGSADKSADCCIRMVPVVALYAGQADMLERVRQVVQVTQNDELLMAAALTGARILENFILNGNNPSAVEDVITELSKPTRKSPTDLDEKMVECLKQVLEAKECPHTEVAVKFGRNCYVPGNLQTSLHAITTNDNFQSAVRSTIKAGGCNSSRAGYIGACTAAKYGLEAVPDSWKTKTDRYQEVLKLAQELVKISL</sequence>
<dbReference type="Proteomes" id="UP001347796">
    <property type="component" value="Unassembled WGS sequence"/>
</dbReference>
<evidence type="ECO:0000256" key="1">
    <source>
        <dbReference type="PIRSR" id="PIRSR605502-1"/>
    </source>
</evidence>
<keyword evidence="1" id="KW-0460">Magnesium</keyword>
<dbReference type="InterPro" id="IPR036705">
    <property type="entry name" value="Ribosyl_crysJ1_sf"/>
</dbReference>
<dbReference type="InterPro" id="IPR005502">
    <property type="entry name" value="Ribosyl_crysJ1"/>
</dbReference>
<dbReference type="InterPro" id="IPR050792">
    <property type="entry name" value="ADP-ribosylglycohydrolase"/>
</dbReference>
<organism evidence="2 3">
    <name type="scientific">Patella caerulea</name>
    <name type="common">Rayed Mediterranean limpet</name>
    <dbReference type="NCBI Taxonomy" id="87958"/>
    <lineage>
        <taxon>Eukaryota</taxon>
        <taxon>Metazoa</taxon>
        <taxon>Spiralia</taxon>
        <taxon>Lophotrochozoa</taxon>
        <taxon>Mollusca</taxon>
        <taxon>Gastropoda</taxon>
        <taxon>Patellogastropoda</taxon>
        <taxon>Patelloidea</taxon>
        <taxon>Patellidae</taxon>
        <taxon>Patella</taxon>
    </lineage>
</organism>
<feature type="binding site" evidence="1">
    <location>
        <position position="63"/>
    </location>
    <ligand>
        <name>Mg(2+)</name>
        <dbReference type="ChEBI" id="CHEBI:18420"/>
        <label>1</label>
    </ligand>
</feature>
<comment type="cofactor">
    <cofactor evidence="1">
        <name>Mg(2+)</name>
        <dbReference type="ChEBI" id="CHEBI:18420"/>
    </cofactor>
    <text evidence="1">Binds 2 magnesium ions per subunit.</text>
</comment>
<dbReference type="SUPFAM" id="SSF101478">
    <property type="entry name" value="ADP-ribosylglycohydrolase"/>
    <property type="match status" value="1"/>
</dbReference>
<accession>A0AAN8QGD9</accession>
<keyword evidence="3" id="KW-1185">Reference proteome</keyword>
<evidence type="ECO:0000313" key="2">
    <source>
        <dbReference type="EMBL" id="KAK6192771.1"/>
    </source>
</evidence>
<gene>
    <name evidence="2" type="ORF">SNE40_004188</name>
</gene>
<keyword evidence="1" id="KW-0479">Metal-binding</keyword>
<feature type="binding site" evidence="1">
    <location>
        <position position="285"/>
    </location>
    <ligand>
        <name>Mg(2+)</name>
        <dbReference type="ChEBI" id="CHEBI:18420"/>
        <label>1</label>
    </ligand>
</feature>
<comment type="caution">
    <text evidence="2">The sequence shown here is derived from an EMBL/GenBank/DDBJ whole genome shotgun (WGS) entry which is preliminary data.</text>
</comment>
<dbReference type="Pfam" id="PF03747">
    <property type="entry name" value="ADP_ribosyl_GH"/>
    <property type="match status" value="1"/>
</dbReference>
<proteinExistence type="predicted"/>